<name>A0A844GYH9_9CHRO</name>
<reference evidence="10 11" key="1">
    <citation type="submission" date="2019-11" db="EMBL/GenBank/DDBJ databases">
        <title>Isolation of a new High Light Tolerant Cyanobacteria.</title>
        <authorList>
            <person name="Dobson Z."/>
            <person name="Vaughn N."/>
            <person name="Vaughn M."/>
            <person name="Fromme P."/>
            <person name="Mazor Y."/>
        </authorList>
    </citation>
    <scope>NUCLEOTIDE SEQUENCE [LARGE SCALE GENOMIC DNA]</scope>
    <source>
        <strain evidence="10 11">0216</strain>
    </source>
</reference>
<dbReference type="Gene3D" id="1.20.1540.10">
    <property type="entry name" value="Rhomboid-like"/>
    <property type="match status" value="1"/>
</dbReference>
<keyword evidence="3 10" id="KW-0645">Protease</keyword>
<evidence type="ECO:0000256" key="4">
    <source>
        <dbReference type="ARBA" id="ARBA00022692"/>
    </source>
</evidence>
<dbReference type="RefSeq" id="WP_155084416.1">
    <property type="nucleotide sequence ID" value="NZ_WMIA01000021.1"/>
</dbReference>
<evidence type="ECO:0000256" key="5">
    <source>
        <dbReference type="ARBA" id="ARBA00022801"/>
    </source>
</evidence>
<evidence type="ECO:0000313" key="10">
    <source>
        <dbReference type="EMBL" id="MTF40112.1"/>
    </source>
</evidence>
<proteinExistence type="inferred from homology"/>
<evidence type="ECO:0000256" key="8">
    <source>
        <dbReference type="SAM" id="Phobius"/>
    </source>
</evidence>
<dbReference type="EMBL" id="WMIA01000021">
    <property type="protein sequence ID" value="MTF40112.1"/>
    <property type="molecule type" value="Genomic_DNA"/>
</dbReference>
<comment type="caution">
    <text evidence="10">The sequence shown here is derived from an EMBL/GenBank/DDBJ whole genome shotgun (WGS) entry which is preliminary data.</text>
</comment>
<comment type="similarity">
    <text evidence="2">Belongs to the peptidase S54 family.</text>
</comment>
<evidence type="ECO:0000256" key="6">
    <source>
        <dbReference type="ARBA" id="ARBA00022989"/>
    </source>
</evidence>
<sequence>MSDENLKALAKEVKIQFTILGVFVIIFWLIEIINLTFFGDRLDSLGIMPRSLIGLRGIILAPFLHGDIPHLIANTFPFVILGFLTMLRKTSDFFIVTFFSMIISGLGVWLFASPNSVTVGASGVIFGFLGFLMFRGLFQKNIPSIAVSLIVIFLYGGMVWGVLPTDPRISWLAHLFGFFGGVLAAKFIADNQDN</sequence>
<dbReference type="SUPFAM" id="SSF144091">
    <property type="entry name" value="Rhomboid-like"/>
    <property type="match status" value="1"/>
</dbReference>
<evidence type="ECO:0000313" key="11">
    <source>
        <dbReference type="Proteomes" id="UP000437131"/>
    </source>
</evidence>
<evidence type="ECO:0000259" key="9">
    <source>
        <dbReference type="Pfam" id="PF01694"/>
    </source>
</evidence>
<keyword evidence="6 8" id="KW-1133">Transmembrane helix</keyword>
<evidence type="ECO:0000256" key="1">
    <source>
        <dbReference type="ARBA" id="ARBA00004141"/>
    </source>
</evidence>
<dbReference type="InterPro" id="IPR022764">
    <property type="entry name" value="Peptidase_S54_rhomboid_dom"/>
</dbReference>
<feature type="transmembrane region" description="Helical" evidence="8">
    <location>
        <begin position="145"/>
        <end position="163"/>
    </location>
</feature>
<gene>
    <name evidence="10" type="ORF">GGC33_14415</name>
</gene>
<dbReference type="GO" id="GO:0016020">
    <property type="term" value="C:membrane"/>
    <property type="evidence" value="ECO:0007669"/>
    <property type="project" value="UniProtKB-SubCell"/>
</dbReference>
<dbReference type="InterPro" id="IPR035952">
    <property type="entry name" value="Rhomboid-like_sf"/>
</dbReference>
<dbReference type="GO" id="GO:0004252">
    <property type="term" value="F:serine-type endopeptidase activity"/>
    <property type="evidence" value="ECO:0007669"/>
    <property type="project" value="InterPro"/>
</dbReference>
<feature type="domain" description="Peptidase S54 rhomboid" evidence="9">
    <location>
        <begin position="58"/>
        <end position="188"/>
    </location>
</feature>
<keyword evidence="4 8" id="KW-0812">Transmembrane</keyword>
<dbReference type="AlphaFoldDB" id="A0A844GYH9"/>
<dbReference type="GO" id="GO:0006508">
    <property type="term" value="P:proteolysis"/>
    <property type="evidence" value="ECO:0007669"/>
    <property type="project" value="UniProtKB-KW"/>
</dbReference>
<keyword evidence="7 8" id="KW-0472">Membrane</keyword>
<feature type="transmembrane region" description="Helical" evidence="8">
    <location>
        <begin position="94"/>
        <end position="112"/>
    </location>
</feature>
<evidence type="ECO:0000256" key="2">
    <source>
        <dbReference type="ARBA" id="ARBA00009045"/>
    </source>
</evidence>
<protein>
    <submittedName>
        <fullName evidence="10">Rhomboid family intramembrane serine protease</fullName>
    </submittedName>
</protein>
<evidence type="ECO:0000256" key="3">
    <source>
        <dbReference type="ARBA" id="ARBA00022670"/>
    </source>
</evidence>
<accession>A0A844GYH9</accession>
<keyword evidence="5" id="KW-0378">Hydrolase</keyword>
<dbReference type="PANTHER" id="PTHR43066:SF1">
    <property type="entry name" value="RHOMBOID PROTEIN 2"/>
    <property type="match status" value="1"/>
</dbReference>
<evidence type="ECO:0000256" key="7">
    <source>
        <dbReference type="ARBA" id="ARBA00023136"/>
    </source>
</evidence>
<dbReference type="Proteomes" id="UP000437131">
    <property type="component" value="Unassembled WGS sequence"/>
</dbReference>
<organism evidence="10 11">
    <name type="scientific">Cyanobacterium aponinum 0216</name>
    <dbReference type="NCBI Taxonomy" id="2676140"/>
    <lineage>
        <taxon>Bacteria</taxon>
        <taxon>Bacillati</taxon>
        <taxon>Cyanobacteriota</taxon>
        <taxon>Cyanophyceae</taxon>
        <taxon>Oscillatoriophycideae</taxon>
        <taxon>Chroococcales</taxon>
        <taxon>Geminocystaceae</taxon>
        <taxon>Cyanobacterium</taxon>
    </lineage>
</organism>
<comment type="subcellular location">
    <subcellularLocation>
        <location evidence="1">Membrane</location>
        <topology evidence="1">Multi-pass membrane protein</topology>
    </subcellularLocation>
</comment>
<feature type="transmembrane region" description="Helical" evidence="8">
    <location>
        <begin position="169"/>
        <end position="189"/>
    </location>
</feature>
<dbReference type="PANTHER" id="PTHR43066">
    <property type="entry name" value="RHOMBOID-RELATED PROTEIN"/>
    <property type="match status" value="1"/>
</dbReference>
<feature type="transmembrane region" description="Helical" evidence="8">
    <location>
        <begin position="15"/>
        <end position="35"/>
    </location>
</feature>
<dbReference type="Pfam" id="PF01694">
    <property type="entry name" value="Rhomboid"/>
    <property type="match status" value="1"/>
</dbReference>
<feature type="transmembrane region" description="Helical" evidence="8">
    <location>
        <begin position="118"/>
        <end position="138"/>
    </location>
</feature>